<feature type="transmembrane region" description="Helical" evidence="1">
    <location>
        <begin position="284"/>
        <end position="306"/>
    </location>
</feature>
<dbReference type="PANTHER" id="PTHR45907:SF15">
    <property type="entry name" value="SERPENTINE RECEPTOR, CLASS J"/>
    <property type="match status" value="1"/>
</dbReference>
<keyword evidence="1" id="KW-1133">Transmembrane helix</keyword>
<dbReference type="eggNOG" id="ENOG502SZQJ">
    <property type="taxonomic scope" value="Eukaryota"/>
</dbReference>
<evidence type="ECO:0000256" key="1">
    <source>
        <dbReference type="SAM" id="Phobius"/>
    </source>
</evidence>
<keyword evidence="1" id="KW-0472">Membrane</keyword>
<dbReference type="InParanoid" id="G0MT96"/>
<organism evidence="3">
    <name type="scientific">Caenorhabditis brenneri</name>
    <name type="common">Nematode worm</name>
    <dbReference type="NCBI Taxonomy" id="135651"/>
    <lineage>
        <taxon>Eukaryota</taxon>
        <taxon>Metazoa</taxon>
        <taxon>Ecdysozoa</taxon>
        <taxon>Nematoda</taxon>
        <taxon>Chromadorea</taxon>
        <taxon>Rhabditida</taxon>
        <taxon>Rhabditina</taxon>
        <taxon>Rhabditomorpha</taxon>
        <taxon>Rhabditoidea</taxon>
        <taxon>Rhabditidae</taxon>
        <taxon>Peloderinae</taxon>
        <taxon>Caenorhabditis</taxon>
    </lineage>
</organism>
<dbReference type="FunCoup" id="G0MT96">
    <property type="interactions" value="10"/>
</dbReference>
<evidence type="ECO:0000313" key="3">
    <source>
        <dbReference type="Proteomes" id="UP000008068"/>
    </source>
</evidence>
<feature type="transmembrane region" description="Helical" evidence="1">
    <location>
        <begin position="199"/>
        <end position="221"/>
    </location>
</feature>
<sequence length="348" mass="39669">MIYISWYHQNLPRIFGVFSFIINPIFIYLVLTKSRTQMGNYKYLLIIFAVFDIFYSISEILTPIGVTGNKHGFVVFLTEGPFFDHPEIGQHVMSNRCGFISLSYALLIIHFVYRYMALFYPEKLSTFFQPIGIITSILFLLAHAASWSLICQQCLAGNDEVRGIVANDFLEDFGANSSNIPMLAALYYDASDYIRFRSWIGIFLLTIISSYAMSVYFVLGFKIMRKITLMQATKKLSKNSIRLQKQLFQTLIIQTCIPIVASFLPTVISWYAPIFGIGMEWWNTNVATVALAAFPFIDPLAVIYLIPSYRNAVLRKRNYAVDDSSATTNARRTSRISSFVSGSHHSNH</sequence>
<dbReference type="SUPFAM" id="SSF81321">
    <property type="entry name" value="Family A G protein-coupled receptor-like"/>
    <property type="match status" value="1"/>
</dbReference>
<dbReference type="HOGENOM" id="CLU_036335_0_0_1"/>
<gene>
    <name evidence="2" type="ORF">CAEBREN_23114</name>
</gene>
<dbReference type="AlphaFoldDB" id="G0MT96"/>
<keyword evidence="1" id="KW-0812">Transmembrane</keyword>
<feature type="transmembrane region" description="Helical" evidence="1">
    <location>
        <begin position="127"/>
        <end position="150"/>
    </location>
</feature>
<dbReference type="Pfam" id="PF10319">
    <property type="entry name" value="7TM_GPCR_Srj"/>
    <property type="match status" value="1"/>
</dbReference>
<dbReference type="STRING" id="135651.G0MT96"/>
<reference evidence="3" key="1">
    <citation type="submission" date="2011-07" db="EMBL/GenBank/DDBJ databases">
        <authorList>
            <consortium name="Caenorhabditis brenneri Sequencing and Analysis Consortium"/>
            <person name="Wilson R.K."/>
        </authorList>
    </citation>
    <scope>NUCLEOTIDE SEQUENCE [LARGE SCALE GENOMIC DNA]</scope>
    <source>
        <strain evidence="3">PB2801</strain>
    </source>
</reference>
<feature type="transmembrane region" description="Helical" evidence="1">
    <location>
        <begin position="247"/>
        <end position="272"/>
    </location>
</feature>
<proteinExistence type="predicted"/>
<feature type="transmembrane region" description="Helical" evidence="1">
    <location>
        <begin position="43"/>
        <end position="66"/>
    </location>
</feature>
<dbReference type="InterPro" id="IPR019423">
    <property type="entry name" value="7TM_GPCR_serpentine_rcpt_Srj"/>
</dbReference>
<dbReference type="PANTHER" id="PTHR45907">
    <property type="entry name" value="SERPENTINE RECEPTOR, CLASS J"/>
    <property type="match status" value="1"/>
</dbReference>
<feature type="transmembrane region" description="Helical" evidence="1">
    <location>
        <begin position="12"/>
        <end position="31"/>
    </location>
</feature>
<evidence type="ECO:0000313" key="2">
    <source>
        <dbReference type="EMBL" id="EGT43585.1"/>
    </source>
</evidence>
<keyword evidence="3" id="KW-1185">Reference proteome</keyword>
<accession>G0MT96</accession>
<dbReference type="Proteomes" id="UP000008068">
    <property type="component" value="Unassembled WGS sequence"/>
</dbReference>
<feature type="transmembrane region" description="Helical" evidence="1">
    <location>
        <begin position="99"/>
        <end position="120"/>
    </location>
</feature>
<dbReference type="EMBL" id="GL379811">
    <property type="protein sequence ID" value="EGT43585.1"/>
    <property type="molecule type" value="Genomic_DNA"/>
</dbReference>
<dbReference type="OrthoDB" id="5790586at2759"/>
<protein>
    <submittedName>
        <fullName evidence="2">Uncharacterized protein</fullName>
    </submittedName>
</protein>
<dbReference type="OMA" id="MEWWNTN"/>
<name>G0MT96_CAEBE</name>